<dbReference type="SUPFAM" id="SSF52788">
    <property type="entry name" value="Phosphotyrosine protein phosphatases I"/>
    <property type="match status" value="1"/>
</dbReference>
<sequence length="204" mass="23375">MNKNVLFICTGNTCRSPMAEAILREKGKGRFNVKSAGVFAGNGAVMSSNASHALSERKIKESHQSQGVSDYLIEWADLVLTMTESHKHALVGRWPDAVNKTYTLKEYVLDEEDQKRIEEIYELYTEIEMLKLQYMSKDSADEEVRQAFEREVRPLVERRMELESAVPSLDITDPFGGPLHLYQETRDEIEALIEKLMKKDDSKK</sequence>
<keyword evidence="3" id="KW-0904">Protein phosphatase</keyword>
<keyword evidence="7" id="KW-1185">Reference proteome</keyword>
<gene>
    <name evidence="6" type="ORF">AWM68_12390</name>
</gene>
<keyword evidence="2" id="KW-0378">Hydrolase</keyword>
<dbReference type="InterPro" id="IPR050438">
    <property type="entry name" value="LMW_PTPase"/>
</dbReference>
<dbReference type="CDD" id="cd16344">
    <property type="entry name" value="LMWPAP"/>
    <property type="match status" value="1"/>
</dbReference>
<comment type="similarity">
    <text evidence="1">Belongs to the low molecular weight phosphotyrosine protein phosphatase family.</text>
</comment>
<accession>A0A168CRA7</accession>
<dbReference type="Proteomes" id="UP000076567">
    <property type="component" value="Unassembled WGS sequence"/>
</dbReference>
<dbReference type="Pfam" id="PF01451">
    <property type="entry name" value="LMWPc"/>
    <property type="match status" value="1"/>
</dbReference>
<comment type="caution">
    <text evidence="6">The sequence shown here is derived from an EMBL/GenBank/DDBJ whole genome shotgun (WGS) entry which is preliminary data.</text>
</comment>
<evidence type="ECO:0000313" key="6">
    <source>
        <dbReference type="EMBL" id="KZE63905.1"/>
    </source>
</evidence>
<feature type="domain" description="Phosphotyrosine protein phosphatase I" evidence="5">
    <location>
        <begin position="3"/>
        <end position="199"/>
    </location>
</feature>
<protein>
    <recommendedName>
        <fullName evidence="5">Phosphotyrosine protein phosphatase I domain-containing protein</fullName>
    </recommendedName>
</protein>
<evidence type="ECO:0000313" key="7">
    <source>
        <dbReference type="Proteomes" id="UP000076567"/>
    </source>
</evidence>
<dbReference type="PANTHER" id="PTHR11717">
    <property type="entry name" value="LOW MOLECULAR WEIGHT PROTEIN TYROSINE PHOSPHATASE"/>
    <property type="match status" value="1"/>
</dbReference>
<dbReference type="AlphaFoldDB" id="A0A168CRA7"/>
<feature type="active site" evidence="4">
    <location>
        <position position="15"/>
    </location>
</feature>
<dbReference type="OrthoDB" id="9784339at2"/>
<evidence type="ECO:0000259" key="5">
    <source>
        <dbReference type="SMART" id="SM00226"/>
    </source>
</evidence>
<proteinExistence type="inferred from homology"/>
<dbReference type="SMART" id="SM00226">
    <property type="entry name" value="LMWPc"/>
    <property type="match status" value="1"/>
</dbReference>
<reference evidence="7" key="1">
    <citation type="submission" date="2016-01" db="EMBL/GenBank/DDBJ databases">
        <title>Draft genome of Chromobacterium sp. F49.</title>
        <authorList>
            <person name="Hong K.W."/>
        </authorList>
    </citation>
    <scope>NUCLEOTIDE SEQUENCE [LARGE SCALE GENOMIC DNA]</scope>
    <source>
        <strain evidence="7">P7IIIA</strain>
    </source>
</reference>
<dbReference type="PANTHER" id="PTHR11717:SF31">
    <property type="entry name" value="LOW MOLECULAR WEIGHT PROTEIN-TYROSINE-PHOSPHATASE ETP-RELATED"/>
    <property type="match status" value="1"/>
</dbReference>
<organism evidence="6 7">
    <name type="scientific">Fictibacillus phosphorivorans</name>
    <dbReference type="NCBI Taxonomy" id="1221500"/>
    <lineage>
        <taxon>Bacteria</taxon>
        <taxon>Bacillati</taxon>
        <taxon>Bacillota</taxon>
        <taxon>Bacilli</taxon>
        <taxon>Bacillales</taxon>
        <taxon>Fictibacillaceae</taxon>
        <taxon>Fictibacillus</taxon>
    </lineage>
</organism>
<dbReference type="EMBL" id="LRFC01000038">
    <property type="protein sequence ID" value="KZE63905.1"/>
    <property type="molecule type" value="Genomic_DNA"/>
</dbReference>
<evidence type="ECO:0000256" key="3">
    <source>
        <dbReference type="ARBA" id="ARBA00022912"/>
    </source>
</evidence>
<dbReference type="InterPro" id="IPR023485">
    <property type="entry name" value="Ptyr_pPase"/>
</dbReference>
<dbReference type="InterPro" id="IPR036196">
    <property type="entry name" value="Ptyr_pPase_sf"/>
</dbReference>
<dbReference type="InterPro" id="IPR017867">
    <property type="entry name" value="Tyr_phospatase_low_mol_wt"/>
</dbReference>
<dbReference type="PRINTS" id="PR00719">
    <property type="entry name" value="LMWPTPASE"/>
</dbReference>
<dbReference type="RefSeq" id="WP_066244751.1">
    <property type="nucleotide sequence ID" value="NZ_LRFC01000038.1"/>
</dbReference>
<name>A0A168CRA7_9BACL</name>
<dbReference type="GO" id="GO:0004725">
    <property type="term" value="F:protein tyrosine phosphatase activity"/>
    <property type="evidence" value="ECO:0007669"/>
    <property type="project" value="InterPro"/>
</dbReference>
<evidence type="ECO:0000256" key="2">
    <source>
        <dbReference type="ARBA" id="ARBA00022801"/>
    </source>
</evidence>
<dbReference type="Gene3D" id="3.40.50.2300">
    <property type="match status" value="1"/>
</dbReference>
<evidence type="ECO:0000256" key="4">
    <source>
        <dbReference type="PIRSR" id="PIRSR617867-1"/>
    </source>
</evidence>
<evidence type="ECO:0000256" key="1">
    <source>
        <dbReference type="ARBA" id="ARBA00011063"/>
    </source>
</evidence>
<feature type="active site" description="Nucleophile" evidence="4">
    <location>
        <position position="9"/>
    </location>
</feature>